<protein>
    <submittedName>
        <fullName evidence="11">Methyl-accepting chemotaxis protein</fullName>
    </submittedName>
</protein>
<evidence type="ECO:0000256" key="5">
    <source>
        <dbReference type="PROSITE-ProRule" id="PRU00284"/>
    </source>
</evidence>
<dbReference type="SUPFAM" id="SSF58104">
    <property type="entry name" value="Methyl-accepting chemotaxis protein (MCP) signaling domain"/>
    <property type="match status" value="1"/>
</dbReference>
<dbReference type="PANTHER" id="PTHR32089:SF112">
    <property type="entry name" value="LYSOZYME-LIKE PROTEIN-RELATED"/>
    <property type="match status" value="1"/>
</dbReference>
<evidence type="ECO:0000313" key="11">
    <source>
        <dbReference type="EMBL" id="PKU24936.1"/>
    </source>
</evidence>
<dbReference type="PANTHER" id="PTHR32089">
    <property type="entry name" value="METHYL-ACCEPTING CHEMOTAXIS PROTEIN MCPB"/>
    <property type="match status" value="1"/>
</dbReference>
<evidence type="ECO:0000259" key="10">
    <source>
        <dbReference type="PROSITE" id="PS50885"/>
    </source>
</evidence>
<feature type="coiled-coil region" evidence="6">
    <location>
        <begin position="112"/>
        <end position="139"/>
    </location>
</feature>
<dbReference type="InterPro" id="IPR003660">
    <property type="entry name" value="HAMP_dom"/>
</dbReference>
<dbReference type="Gene3D" id="1.10.8.500">
    <property type="entry name" value="HAMP domain in histidine kinase"/>
    <property type="match status" value="1"/>
</dbReference>
<dbReference type="GO" id="GO:0007165">
    <property type="term" value="P:signal transduction"/>
    <property type="evidence" value="ECO:0007669"/>
    <property type="project" value="UniProtKB-KW"/>
</dbReference>
<evidence type="ECO:0000256" key="2">
    <source>
        <dbReference type="ARBA" id="ARBA00022519"/>
    </source>
</evidence>
<dbReference type="SMART" id="SM00283">
    <property type="entry name" value="MA"/>
    <property type="match status" value="1"/>
</dbReference>
<evidence type="ECO:0000259" key="8">
    <source>
        <dbReference type="PROSITE" id="PS50111"/>
    </source>
</evidence>
<name>A0A2N3PX07_9PROT</name>
<feature type="transmembrane region" description="Helical" evidence="7">
    <location>
        <begin position="46"/>
        <end position="67"/>
    </location>
</feature>
<keyword evidence="2" id="KW-0997">Cell inner membrane</keyword>
<evidence type="ECO:0000256" key="7">
    <source>
        <dbReference type="SAM" id="Phobius"/>
    </source>
</evidence>
<dbReference type="GO" id="GO:0006935">
    <property type="term" value="P:chemotaxis"/>
    <property type="evidence" value="ECO:0007669"/>
    <property type="project" value="InterPro"/>
</dbReference>
<dbReference type="Proteomes" id="UP000233293">
    <property type="component" value="Unassembled WGS sequence"/>
</dbReference>
<sequence length="598" mass="64452">MFRVRGDCSRARHPFDERDHRFRLFQRDCPFCGRENLMSFFENLKIATKVTVLLCALGLFAMAATVFSASRMEAIDATYARLLSKDAKGAVTVARLNARQIETGRLVYRLIAEDDQAKMREVERDIEATAKRFRDLIAETKADLPAKAAEIEKVVTSYEALLKTVQDIREPAFANNNTAALAMMRERFDPRMEVLRKDLSVLTDVSIASLEKGASDASAETAAMIRMSYIAEAFGLVLVLSLAVWLTSKYLARPIVAMGGVMKRLAEKDYSVEVIGTERKDEVGGMAKALHVFKEGMIRAEAVEAEQRRDRADRERRAEQIESMTRAFDEKVMAILGTVAKSGTEMREIASSMSATAEQTTRQAAIVASAAEEASSNVQTVAAASEELASSIQEISRQVNHSAQVASTAADQSAKTDELVRGLAQSAQRIGEVVSLINDIASQTNLLALNATIEAARAGEAGKGFAVVAGEVKTLANQTGKATDEIAQQIATVQAATGQAVDAIHGIGQTISEINQISTAIASAVEEQGAATREIARNVQQAAEGTQQVTQNIGGVSDAATETGHSAHGVLNAATGLTRESDQLRDVVHGFLKDVRAV</sequence>
<dbReference type="InterPro" id="IPR004090">
    <property type="entry name" value="Chemotax_Me-accpt_rcpt"/>
</dbReference>
<dbReference type="GO" id="GO:0004888">
    <property type="term" value="F:transmembrane signaling receptor activity"/>
    <property type="evidence" value="ECO:0007669"/>
    <property type="project" value="InterPro"/>
</dbReference>
<keyword evidence="7" id="KW-0472">Membrane</keyword>
<dbReference type="EMBL" id="PIUM01000007">
    <property type="protein sequence ID" value="PKU24936.1"/>
    <property type="molecule type" value="Genomic_DNA"/>
</dbReference>
<dbReference type="Pfam" id="PF12729">
    <property type="entry name" value="4HB_MCP_1"/>
    <property type="match status" value="1"/>
</dbReference>
<comment type="similarity">
    <text evidence="4">Belongs to the methyl-accepting chemotaxis (MCP) protein family.</text>
</comment>
<dbReference type="Pfam" id="PF00015">
    <property type="entry name" value="MCPsignal"/>
    <property type="match status" value="1"/>
</dbReference>
<dbReference type="SMART" id="SM00304">
    <property type="entry name" value="HAMP"/>
    <property type="match status" value="1"/>
</dbReference>
<dbReference type="Gene3D" id="1.10.287.950">
    <property type="entry name" value="Methyl-accepting chemotaxis protein"/>
    <property type="match status" value="1"/>
</dbReference>
<dbReference type="PROSITE" id="PS50885">
    <property type="entry name" value="HAMP"/>
    <property type="match status" value="1"/>
</dbReference>
<dbReference type="PRINTS" id="PR00260">
    <property type="entry name" value="CHEMTRNSDUCR"/>
</dbReference>
<keyword evidence="12" id="KW-1185">Reference proteome</keyword>
<dbReference type="GO" id="GO:0005886">
    <property type="term" value="C:plasma membrane"/>
    <property type="evidence" value="ECO:0007669"/>
    <property type="project" value="UniProtKB-SubCell"/>
</dbReference>
<dbReference type="InterPro" id="IPR004089">
    <property type="entry name" value="MCPsignal_dom"/>
</dbReference>
<dbReference type="PROSITE" id="PS50111">
    <property type="entry name" value="CHEMOTAXIS_TRANSDUC_2"/>
    <property type="match status" value="1"/>
</dbReference>
<evidence type="ECO:0000256" key="1">
    <source>
        <dbReference type="ARBA" id="ARBA00004429"/>
    </source>
</evidence>
<keyword evidence="6" id="KW-0175">Coiled coil</keyword>
<proteinExistence type="inferred from homology"/>
<keyword evidence="7" id="KW-1133">Transmembrane helix</keyword>
<evidence type="ECO:0000256" key="3">
    <source>
        <dbReference type="ARBA" id="ARBA00023224"/>
    </source>
</evidence>
<evidence type="ECO:0000256" key="4">
    <source>
        <dbReference type="ARBA" id="ARBA00029447"/>
    </source>
</evidence>
<dbReference type="InterPro" id="IPR024478">
    <property type="entry name" value="HlyB_4HB_MCP"/>
</dbReference>
<dbReference type="InterPro" id="IPR000727">
    <property type="entry name" value="T_SNARE_dom"/>
</dbReference>
<feature type="domain" description="Methyl-accepting transducer" evidence="8">
    <location>
        <begin position="342"/>
        <end position="564"/>
    </location>
</feature>
<comment type="caution">
    <text evidence="11">The sequence shown here is derived from an EMBL/GenBank/DDBJ whole genome shotgun (WGS) entry which is preliminary data.</text>
</comment>
<reference evidence="12" key="1">
    <citation type="submission" date="2017-12" db="EMBL/GenBank/DDBJ databases">
        <title>Draft genome sequence of Telmatospirillum siberiense 26-4b1T, an acidotolerant peatland alphaproteobacterium potentially involved in sulfur cycling.</title>
        <authorList>
            <person name="Hausmann B."/>
            <person name="Pjevac P."/>
            <person name="Schreck K."/>
            <person name="Herbold C.W."/>
            <person name="Daims H."/>
            <person name="Wagner M."/>
            <person name="Pester M."/>
            <person name="Loy A."/>
        </authorList>
    </citation>
    <scope>NUCLEOTIDE SEQUENCE [LARGE SCALE GENOMIC DNA]</scope>
    <source>
        <strain evidence="12">26-4b1</strain>
    </source>
</reference>
<keyword evidence="7" id="KW-0812">Transmembrane</keyword>
<dbReference type="AlphaFoldDB" id="A0A2N3PX07"/>
<keyword evidence="2" id="KW-1003">Cell membrane</keyword>
<evidence type="ECO:0000313" key="12">
    <source>
        <dbReference type="Proteomes" id="UP000233293"/>
    </source>
</evidence>
<accession>A0A2N3PX07</accession>
<evidence type="ECO:0000256" key="6">
    <source>
        <dbReference type="SAM" id="Coils"/>
    </source>
</evidence>
<evidence type="ECO:0000259" key="9">
    <source>
        <dbReference type="PROSITE" id="PS50192"/>
    </source>
</evidence>
<gene>
    <name evidence="11" type="ORF">CWS72_08640</name>
</gene>
<comment type="subcellular location">
    <subcellularLocation>
        <location evidence="1">Cell inner membrane</location>
        <topology evidence="1">Multi-pass membrane protein</topology>
    </subcellularLocation>
</comment>
<feature type="domain" description="HAMP" evidence="10">
    <location>
        <begin position="249"/>
        <end position="302"/>
    </location>
</feature>
<feature type="domain" description="T-SNARE coiled-coil homology" evidence="9">
    <location>
        <begin position="494"/>
        <end position="556"/>
    </location>
</feature>
<organism evidence="11 12">
    <name type="scientific">Telmatospirillum siberiense</name>
    <dbReference type="NCBI Taxonomy" id="382514"/>
    <lineage>
        <taxon>Bacteria</taxon>
        <taxon>Pseudomonadati</taxon>
        <taxon>Pseudomonadota</taxon>
        <taxon>Alphaproteobacteria</taxon>
        <taxon>Rhodospirillales</taxon>
        <taxon>Rhodospirillaceae</taxon>
        <taxon>Telmatospirillum</taxon>
    </lineage>
</organism>
<dbReference type="PROSITE" id="PS50192">
    <property type="entry name" value="T_SNARE"/>
    <property type="match status" value="1"/>
</dbReference>
<keyword evidence="3 5" id="KW-0807">Transducer</keyword>